<organism evidence="3 5">
    <name type="scientific">Legionella steigerwaltii</name>
    <dbReference type="NCBI Taxonomy" id="460"/>
    <lineage>
        <taxon>Bacteria</taxon>
        <taxon>Pseudomonadati</taxon>
        <taxon>Pseudomonadota</taxon>
        <taxon>Gammaproteobacteria</taxon>
        <taxon>Legionellales</taxon>
        <taxon>Legionellaceae</taxon>
        <taxon>Legionella</taxon>
    </lineage>
</organism>
<evidence type="ECO:0000313" key="2">
    <source>
        <dbReference type="EMBL" id="KTD72007.1"/>
    </source>
</evidence>
<dbReference type="RefSeq" id="WP_058478235.1">
    <property type="nucleotide sequence ID" value="NZ_CAAAIO010000015.1"/>
</dbReference>
<dbReference type="AlphaFoldDB" id="A0A378L4E8"/>
<keyword evidence="4" id="KW-1185">Reference proteome</keyword>
<dbReference type="Proteomes" id="UP000255110">
    <property type="component" value="Unassembled WGS sequence"/>
</dbReference>
<evidence type="ECO:0000313" key="5">
    <source>
        <dbReference type="Proteomes" id="UP000255110"/>
    </source>
</evidence>
<evidence type="ECO:0000256" key="1">
    <source>
        <dbReference type="SAM" id="MobiDB-lite"/>
    </source>
</evidence>
<feature type="compositionally biased region" description="Basic and acidic residues" evidence="1">
    <location>
        <begin position="53"/>
        <end position="65"/>
    </location>
</feature>
<proteinExistence type="predicted"/>
<protein>
    <submittedName>
        <fullName evidence="3">Uncharacterized protein</fullName>
    </submittedName>
</protein>
<gene>
    <name evidence="2" type="ORF">Lstg_2708</name>
    <name evidence="3" type="ORF">NCTC11991_00241</name>
</gene>
<feature type="compositionally biased region" description="Basic and acidic residues" evidence="1">
    <location>
        <begin position="28"/>
        <end position="43"/>
    </location>
</feature>
<dbReference type="OrthoDB" id="5639121at2"/>
<evidence type="ECO:0000313" key="4">
    <source>
        <dbReference type="Proteomes" id="UP000054820"/>
    </source>
</evidence>
<reference evidence="2 4" key="1">
    <citation type="submission" date="2015-11" db="EMBL/GenBank/DDBJ databases">
        <title>Genomic analysis of 38 Legionella species identifies large and diverse effector repertoires.</title>
        <authorList>
            <person name="Burstein D."/>
            <person name="Amaro F."/>
            <person name="Zusman T."/>
            <person name="Lifshitz Z."/>
            <person name="Cohen O."/>
            <person name="Gilbert J.A."/>
            <person name="Pupko T."/>
            <person name="Shuman H.A."/>
            <person name="Segal G."/>
        </authorList>
    </citation>
    <scope>NUCLEOTIDE SEQUENCE [LARGE SCALE GENOMIC DNA]</scope>
    <source>
        <strain evidence="2 4">SC-18-C9</strain>
    </source>
</reference>
<evidence type="ECO:0000313" key="3">
    <source>
        <dbReference type="EMBL" id="STY21673.1"/>
    </source>
</evidence>
<sequence>MKSYLNPQPYAVERINKLKNKPSSMPVPKHEKVAVDRSEKSDTEIFETESEEQAWRDSLEKDKTH</sequence>
<accession>A0A378L4E8</accession>
<name>A0A378L4E8_9GAMM</name>
<feature type="region of interest" description="Disordered" evidence="1">
    <location>
        <begin position="19"/>
        <end position="65"/>
    </location>
</feature>
<dbReference type="Proteomes" id="UP000054820">
    <property type="component" value="Unassembled WGS sequence"/>
</dbReference>
<dbReference type="EMBL" id="LNYZ01000027">
    <property type="protein sequence ID" value="KTD72007.1"/>
    <property type="molecule type" value="Genomic_DNA"/>
</dbReference>
<reference evidence="3 5" key="2">
    <citation type="submission" date="2018-06" db="EMBL/GenBank/DDBJ databases">
        <authorList>
            <consortium name="Pathogen Informatics"/>
            <person name="Doyle S."/>
        </authorList>
    </citation>
    <scope>NUCLEOTIDE SEQUENCE [LARGE SCALE GENOMIC DNA]</scope>
    <source>
        <strain evidence="3 5">NCTC11991</strain>
    </source>
</reference>
<dbReference type="EMBL" id="UGOY01000001">
    <property type="protein sequence ID" value="STY21673.1"/>
    <property type="molecule type" value="Genomic_DNA"/>
</dbReference>
<dbReference type="STRING" id="460.Lstg_2708"/>